<keyword evidence="6 8" id="KW-1133">Transmembrane helix</keyword>
<dbReference type="InterPro" id="IPR000522">
    <property type="entry name" value="ABC_transptr_permease_BtuC"/>
</dbReference>
<evidence type="ECO:0000256" key="6">
    <source>
        <dbReference type="ARBA" id="ARBA00022989"/>
    </source>
</evidence>
<feature type="transmembrane region" description="Helical" evidence="8">
    <location>
        <begin position="346"/>
        <end position="364"/>
    </location>
</feature>
<keyword evidence="7 8" id="KW-0472">Membrane</keyword>
<dbReference type="SUPFAM" id="SSF81345">
    <property type="entry name" value="ABC transporter involved in vitamin B12 uptake, BtuC"/>
    <property type="match status" value="1"/>
</dbReference>
<keyword evidence="3" id="KW-0813">Transport</keyword>
<feature type="transmembrane region" description="Helical" evidence="8">
    <location>
        <begin position="279"/>
        <end position="305"/>
    </location>
</feature>
<dbReference type="AlphaFoldDB" id="A0A3G6JE19"/>
<dbReference type="InterPro" id="IPR037294">
    <property type="entry name" value="ABC_BtuC-like"/>
</dbReference>
<keyword evidence="10" id="KW-1185">Reference proteome</keyword>
<dbReference type="Gene3D" id="1.10.3470.10">
    <property type="entry name" value="ABC transporter involved in vitamin B12 uptake, BtuC"/>
    <property type="match status" value="1"/>
</dbReference>
<comment type="similarity">
    <text evidence="2">Belongs to the binding-protein-dependent transport system permease family. FecCD subfamily.</text>
</comment>
<evidence type="ECO:0000313" key="9">
    <source>
        <dbReference type="EMBL" id="AZA14384.1"/>
    </source>
</evidence>
<evidence type="ECO:0000313" key="10">
    <source>
        <dbReference type="Proteomes" id="UP000269019"/>
    </source>
</evidence>
<comment type="subcellular location">
    <subcellularLocation>
        <location evidence="1">Cell membrane</location>
        <topology evidence="1">Multi-pass membrane protein</topology>
    </subcellularLocation>
</comment>
<protein>
    <submittedName>
        <fullName evidence="9">Putative siderophore transport system permease protein YfhA</fullName>
    </submittedName>
</protein>
<evidence type="ECO:0000256" key="5">
    <source>
        <dbReference type="ARBA" id="ARBA00022692"/>
    </source>
</evidence>
<dbReference type="GO" id="GO:0033214">
    <property type="term" value="P:siderophore-iron import into cell"/>
    <property type="evidence" value="ECO:0007669"/>
    <property type="project" value="TreeGrafter"/>
</dbReference>
<proteinExistence type="inferred from homology"/>
<accession>A0A3G6JE19</accession>
<sequence length="370" mass="38253">MIRYAFSPPPQDNSRRRPWQRLWHIRPTTVPARPRLQIGPLQVAWHPQWWLVTVVTTAILLLLSWVSLVVTDATLSPQMFTAAPLTDAIHPSFPATIPHQVWRPAAAILAGMLLGLSGALTQTVTGKTHASADVTGGVGAGAAAAAAVALVPHLPGVTVVQWVAAWVVGAAVFRQVWRLARRHRATGVGSLLGGIVITLLAQAIAFAVADHTANVALLTTAVFGACDYATAEEILLAAAVLVVCGGFTASHQAQFYRAGIGRGLGELTGLRLSGVRGTMTVATCAAAAATVLAGPLLFVAFLSPIAARKLVNSGTGILLPATLLGATATLACDIVAQLLPGPVPCGMLTAGCGAVATMIILTRITTRSSL</sequence>
<gene>
    <name evidence="9" type="primary">yfhA3</name>
    <name evidence="9" type="ORF">CCHOA_10005</name>
</gene>
<dbReference type="Proteomes" id="UP000269019">
    <property type="component" value="Chromosome"/>
</dbReference>
<evidence type="ECO:0000256" key="1">
    <source>
        <dbReference type="ARBA" id="ARBA00004651"/>
    </source>
</evidence>
<feature type="transmembrane region" description="Helical" evidence="8">
    <location>
        <begin position="101"/>
        <end position="120"/>
    </location>
</feature>
<dbReference type="PANTHER" id="PTHR30472:SF37">
    <property type="entry name" value="FE(3+) DICITRATE TRANSPORT SYSTEM PERMEASE PROTEIN FECD-RELATED"/>
    <property type="match status" value="1"/>
</dbReference>
<evidence type="ECO:0000256" key="8">
    <source>
        <dbReference type="SAM" id="Phobius"/>
    </source>
</evidence>
<feature type="transmembrane region" description="Helical" evidence="8">
    <location>
        <begin position="189"/>
        <end position="209"/>
    </location>
</feature>
<dbReference type="GO" id="GO:0022857">
    <property type="term" value="F:transmembrane transporter activity"/>
    <property type="evidence" value="ECO:0007669"/>
    <property type="project" value="InterPro"/>
</dbReference>
<feature type="transmembrane region" description="Helical" evidence="8">
    <location>
        <begin position="49"/>
        <end position="70"/>
    </location>
</feature>
<dbReference type="KEGG" id="ccho:CCHOA_10005"/>
<dbReference type="PANTHER" id="PTHR30472">
    <property type="entry name" value="FERRIC ENTEROBACTIN TRANSPORT SYSTEM PERMEASE PROTEIN"/>
    <property type="match status" value="1"/>
</dbReference>
<evidence type="ECO:0000256" key="2">
    <source>
        <dbReference type="ARBA" id="ARBA00007935"/>
    </source>
</evidence>
<dbReference type="Pfam" id="PF01032">
    <property type="entry name" value="FecCD"/>
    <property type="match status" value="1"/>
</dbReference>
<evidence type="ECO:0000256" key="3">
    <source>
        <dbReference type="ARBA" id="ARBA00022448"/>
    </source>
</evidence>
<dbReference type="EMBL" id="CP033896">
    <property type="protein sequence ID" value="AZA14384.1"/>
    <property type="molecule type" value="Genomic_DNA"/>
</dbReference>
<name>A0A3G6JE19_9CORY</name>
<keyword evidence="4" id="KW-1003">Cell membrane</keyword>
<organism evidence="9 10">
    <name type="scientific">Corynebacterium choanae</name>
    <dbReference type="NCBI Taxonomy" id="1862358"/>
    <lineage>
        <taxon>Bacteria</taxon>
        <taxon>Bacillati</taxon>
        <taxon>Actinomycetota</taxon>
        <taxon>Actinomycetes</taxon>
        <taxon>Mycobacteriales</taxon>
        <taxon>Corynebacteriaceae</taxon>
        <taxon>Corynebacterium</taxon>
    </lineage>
</organism>
<feature type="transmembrane region" description="Helical" evidence="8">
    <location>
        <begin position="317"/>
        <end position="340"/>
    </location>
</feature>
<evidence type="ECO:0000256" key="4">
    <source>
        <dbReference type="ARBA" id="ARBA00022475"/>
    </source>
</evidence>
<evidence type="ECO:0000256" key="7">
    <source>
        <dbReference type="ARBA" id="ARBA00023136"/>
    </source>
</evidence>
<reference evidence="9 10" key="1">
    <citation type="submission" date="2018-11" db="EMBL/GenBank/DDBJ databases">
        <authorList>
            <person name="Kleinhagauer T."/>
            <person name="Glaeser S.P."/>
            <person name="Spergser J."/>
            <person name="Ruckert C."/>
            <person name="Kaempfer P."/>
            <person name="Busse H.-J."/>
        </authorList>
    </citation>
    <scope>NUCLEOTIDE SEQUENCE [LARGE SCALE GENOMIC DNA]</scope>
    <source>
        <strain evidence="9 10">200CH</strain>
    </source>
</reference>
<dbReference type="GO" id="GO:0005886">
    <property type="term" value="C:plasma membrane"/>
    <property type="evidence" value="ECO:0007669"/>
    <property type="project" value="UniProtKB-SubCell"/>
</dbReference>
<keyword evidence="5 8" id="KW-0812">Transmembrane</keyword>